<evidence type="ECO:0000313" key="1">
    <source>
        <dbReference type="EMBL" id="RFO98188.1"/>
    </source>
</evidence>
<proteinExistence type="predicted"/>
<protein>
    <recommendedName>
        <fullName evidence="3">DUF1631 family protein</fullName>
    </recommendedName>
</protein>
<dbReference type="EMBL" id="QFZK01000002">
    <property type="protein sequence ID" value="RFO98188.1"/>
    <property type="molecule type" value="Genomic_DNA"/>
</dbReference>
<dbReference type="Pfam" id="PF07793">
    <property type="entry name" value="DUF1631"/>
    <property type="match status" value="1"/>
</dbReference>
<dbReference type="RefSeq" id="WP_117174865.1">
    <property type="nucleotide sequence ID" value="NZ_QFZK01000002.1"/>
</dbReference>
<evidence type="ECO:0000313" key="2">
    <source>
        <dbReference type="Proteomes" id="UP000260665"/>
    </source>
</evidence>
<name>A0A3E1RFP2_9BURK</name>
<reference evidence="1 2" key="1">
    <citation type="submission" date="2018-05" db="EMBL/GenBank/DDBJ databases">
        <title>Rhodoferax soyangensis sp.nov., isolated from an oligotrophic freshwater lake.</title>
        <authorList>
            <person name="Park M."/>
        </authorList>
    </citation>
    <scope>NUCLEOTIDE SEQUENCE [LARGE SCALE GENOMIC DNA]</scope>
    <source>
        <strain evidence="1 2">IMCC26218</strain>
    </source>
</reference>
<dbReference type="Proteomes" id="UP000260665">
    <property type="component" value="Unassembled WGS sequence"/>
</dbReference>
<keyword evidence="2" id="KW-1185">Reference proteome</keyword>
<organism evidence="1 2">
    <name type="scientific">Rhodoferax lacus</name>
    <dbReference type="NCBI Taxonomy" id="2184758"/>
    <lineage>
        <taxon>Bacteria</taxon>
        <taxon>Pseudomonadati</taxon>
        <taxon>Pseudomonadota</taxon>
        <taxon>Betaproteobacteria</taxon>
        <taxon>Burkholderiales</taxon>
        <taxon>Comamonadaceae</taxon>
        <taxon>Rhodoferax</taxon>
    </lineage>
</organism>
<dbReference type="OrthoDB" id="6188167at2"/>
<gene>
    <name evidence="1" type="ORF">DIC66_05600</name>
</gene>
<dbReference type="AlphaFoldDB" id="A0A3E1RFP2"/>
<dbReference type="InterPro" id="IPR012434">
    <property type="entry name" value="DUF1631"/>
</dbReference>
<sequence length="738" mass="81506">MSKFMLRRLGVADDPGHYQPNLQACLDAVLEQSPILMDGVLEGLKPLLLSQGEKKPTADEVLLRDTLKELGEQAPALKASFAAHLRTYVFGGQSSRHAARQLIRFEDFQFLDSDQIDANIEFAQSQQAVQLAVQDVLPTLNAMVSHLLGWSSVLAHLNPLKPDAFVHALREALEEFVPERAARALVMHRASGLLGVGLHQLYREVSEWLRSQGVEPVHMAAHASTGLWNPDNASQSTVVRSMLTLDKLRRLLSGELDPNPSPDGRMDFSHTVPASFEALQDMKLVEPMMKRLSDRASKTVAAMLKLAEPAPVVDMLAQEDEPAQRKKLGVQLGREVVLLMLDNLMQDSRLLEPVRASLKALEPVLVKLSQQDGRLFSERQHPARLFLDRMTHRSLAFSSTEAPGYTAFQESFDGAVRQLLAGTGDAAAFGKVLHGLDQAWGKDEADQHERAALAARGLLHAEQRNLLAQSLSQEFGERLQGLKVPDMVVGFLRGPWAQVVAQAQLNFADGTDDPGGYKALVEDLIWSVQLRLTRRNRPRLVQMVPEMLVRMRRGLELISYPAKRMDVFFDALIAFHEQVFDTPKPTAPEPVVPAPATPATPVNATGGFWIADEEAAESGFLDEELGLATPLPQPRPESADQAIWSVDTLNTGTWVDLALGGNWVRAQLTWASPQRTLFMFISSSGMAHSMSRKTIDRLKKSRLIRTVSDGRVMDNALDAVAQTALHNDLLAPKPKARK</sequence>
<comment type="caution">
    <text evidence="1">The sequence shown here is derived from an EMBL/GenBank/DDBJ whole genome shotgun (WGS) entry which is preliminary data.</text>
</comment>
<accession>A0A3E1RFP2</accession>
<evidence type="ECO:0008006" key="3">
    <source>
        <dbReference type="Google" id="ProtNLM"/>
    </source>
</evidence>